<protein>
    <recommendedName>
        <fullName evidence="7">Eukaryotic translation initiation factor 2D</fullName>
    </recommendedName>
</protein>
<feature type="domain" description="SUI1" evidence="3">
    <location>
        <begin position="524"/>
        <end position="600"/>
    </location>
</feature>
<evidence type="ECO:0008006" key="7">
    <source>
        <dbReference type="Google" id="ProtNLM"/>
    </source>
</evidence>
<dbReference type="InterPro" id="IPR036885">
    <property type="entry name" value="SWIB_MDM2_dom_sf"/>
</dbReference>
<dbReference type="SUPFAM" id="SSF88697">
    <property type="entry name" value="PUA domain-like"/>
    <property type="match status" value="1"/>
</dbReference>
<sequence>MFKKPLGGLKTSAPLRGSDRRRLKQRVIEAFGISSEDGDLLVPDGIQSVKFSTHLEEPGVAYLAPDGDPLWFTVGKGSDELVPTVYTLWKRRDILPALWTPAAVIPILIGGADLMIPGVVHHSPALKENQLISVLQYNYSRENPTVSAPLAVGRMALPSEQLDRGRQEKGKAVLVLHTWKDHLWDLGSKRDAPEALPISKPQDEPSILAGGDEKATACGEVLEPSATEAMANLKLDGGEDLAAPRPSYSPQEINTLLHTSLVQAIASSIPASAFPIPATIFYTNYILPSRPAFPSLLVPHSGPAPADLSPCPSVAEITVKASGHKSLTAFLKGEEKASLLTLKSPPKHAQQPDLLVTSVNINHPSVAGHHQYATIKDVEATAAKKAMREEKKREAEAGTGEVKVTELWKPHQVTVSLFERMGGNTTYHYSLAEIKALLNSYIATNSLVNPRVQAYINLDEALINCITSKSKGKAKGKDAAQEQVPIEFMKREELIKAVVERMQNWYEVSDGKDTVRKKGEIRPIQVVMKVRQGRKVSTMISGFEPFLVVGAEDMAEDLRKVCAGATSVSPVPGKPANSGMEVLIQGKQSVAVIDYLTSKGIPKKWIEVVDLSGKK</sequence>
<dbReference type="Pfam" id="PF26292">
    <property type="entry name" value="PUA_elF2D"/>
    <property type="match status" value="1"/>
</dbReference>
<dbReference type="PROSITE" id="PS50296">
    <property type="entry name" value="SUI1"/>
    <property type="match status" value="1"/>
</dbReference>
<reference evidence="5" key="1">
    <citation type="submission" date="2021-02" db="EMBL/GenBank/DDBJ databases">
        <authorList>
            <person name="Nieuwenhuis M."/>
            <person name="Van De Peppel L.J.J."/>
        </authorList>
    </citation>
    <scope>NUCLEOTIDE SEQUENCE</scope>
    <source>
        <strain evidence="5">D49</strain>
    </source>
</reference>
<feature type="domain" description="DM2" evidence="4">
    <location>
        <begin position="406"/>
        <end position="501"/>
    </location>
</feature>
<dbReference type="CDD" id="cd11608">
    <property type="entry name" value="eIF2D_C"/>
    <property type="match status" value="1"/>
</dbReference>
<evidence type="ECO:0000313" key="6">
    <source>
        <dbReference type="Proteomes" id="UP000717328"/>
    </source>
</evidence>
<evidence type="ECO:0000256" key="2">
    <source>
        <dbReference type="ARBA" id="ARBA00022490"/>
    </source>
</evidence>
<proteinExistence type="inferred from homology"/>
<gene>
    <name evidence="5" type="ORF">H0H81_007370</name>
</gene>
<dbReference type="InterPro" id="IPR036877">
    <property type="entry name" value="SUI1_dom_sf"/>
</dbReference>
<dbReference type="InterPro" id="IPR039759">
    <property type="entry name" value="eIF2D_SUI1"/>
</dbReference>
<dbReference type="PANTHER" id="PTHR12217:SF4">
    <property type="entry name" value="EUKARYOTIC TRANSLATION INITIATION FACTOR 2D"/>
    <property type="match status" value="1"/>
</dbReference>
<dbReference type="InterPro" id="IPR048248">
    <property type="entry name" value="PUA_eIF2d-like"/>
</dbReference>
<dbReference type="InterPro" id="IPR001950">
    <property type="entry name" value="SUI1"/>
</dbReference>
<dbReference type="CDD" id="cd11610">
    <property type="entry name" value="eIF2D_N"/>
    <property type="match status" value="1"/>
</dbReference>
<dbReference type="PANTHER" id="PTHR12217">
    <property type="entry name" value="EUKARYOTIC TRANSLATION INITIATION FACTOR 2D"/>
    <property type="match status" value="1"/>
</dbReference>
<dbReference type="GO" id="GO:0003743">
    <property type="term" value="F:translation initiation factor activity"/>
    <property type="evidence" value="ECO:0007669"/>
    <property type="project" value="InterPro"/>
</dbReference>
<dbReference type="OrthoDB" id="199771at2759"/>
<dbReference type="InterPro" id="IPR041366">
    <property type="entry name" value="Pre-PUA"/>
</dbReference>
<dbReference type="AlphaFoldDB" id="A0A9P7K4Z8"/>
<dbReference type="Gene3D" id="3.30.780.10">
    <property type="entry name" value="SUI1-like domain"/>
    <property type="match status" value="1"/>
</dbReference>
<dbReference type="InterPro" id="IPR057429">
    <property type="entry name" value="WH_eIF2D"/>
</dbReference>
<dbReference type="PROSITE" id="PS50890">
    <property type="entry name" value="PUA"/>
    <property type="match status" value="1"/>
</dbReference>
<dbReference type="SUPFAM" id="SSF47592">
    <property type="entry name" value="SWIB/MDM2 domain"/>
    <property type="match status" value="1"/>
</dbReference>
<evidence type="ECO:0000313" key="5">
    <source>
        <dbReference type="EMBL" id="KAG5636629.1"/>
    </source>
</evidence>
<dbReference type="Pfam" id="PF17832">
    <property type="entry name" value="Pre-PUA"/>
    <property type="match status" value="1"/>
</dbReference>
<evidence type="ECO:0000259" key="4">
    <source>
        <dbReference type="PROSITE" id="PS51925"/>
    </source>
</evidence>
<keyword evidence="2" id="KW-0963">Cytoplasm</keyword>
<dbReference type="PROSITE" id="PS51925">
    <property type="entry name" value="SWIB_MDM2"/>
    <property type="match status" value="1"/>
</dbReference>
<comment type="caution">
    <text evidence="5">The sequence shown here is derived from an EMBL/GenBank/DDBJ whole genome shotgun (WGS) entry which is preliminary data.</text>
</comment>
<reference evidence="5" key="2">
    <citation type="submission" date="2021-10" db="EMBL/GenBank/DDBJ databases">
        <title>Phylogenomics reveals ancestral predisposition of the termite-cultivated fungus Termitomyces towards a domesticated lifestyle.</title>
        <authorList>
            <person name="Auxier B."/>
            <person name="Grum-Grzhimaylo A."/>
            <person name="Cardenas M.E."/>
            <person name="Lodge J.D."/>
            <person name="Laessoe T."/>
            <person name="Pedersen O."/>
            <person name="Smith M.E."/>
            <person name="Kuyper T.W."/>
            <person name="Franco-Molano E.A."/>
            <person name="Baroni T.J."/>
            <person name="Aanen D.K."/>
        </authorList>
    </citation>
    <scope>NUCLEOTIDE SEQUENCE</scope>
    <source>
        <strain evidence="5">D49</strain>
    </source>
</reference>
<dbReference type="CDD" id="cd21156">
    <property type="entry name" value="PUA_eIF2d-like"/>
    <property type="match status" value="1"/>
</dbReference>
<dbReference type="Gene3D" id="3.10.400.20">
    <property type="match status" value="1"/>
</dbReference>
<organism evidence="5 6">
    <name type="scientific">Sphagnurus paluster</name>
    <dbReference type="NCBI Taxonomy" id="117069"/>
    <lineage>
        <taxon>Eukaryota</taxon>
        <taxon>Fungi</taxon>
        <taxon>Dikarya</taxon>
        <taxon>Basidiomycota</taxon>
        <taxon>Agaricomycotina</taxon>
        <taxon>Agaricomycetes</taxon>
        <taxon>Agaricomycetidae</taxon>
        <taxon>Agaricales</taxon>
        <taxon>Tricholomatineae</taxon>
        <taxon>Lyophyllaceae</taxon>
        <taxon>Sphagnurus</taxon>
    </lineage>
</organism>
<dbReference type="InterPro" id="IPR048247">
    <property type="entry name" value="eIF2D_N"/>
</dbReference>
<evidence type="ECO:0000256" key="1">
    <source>
        <dbReference type="ARBA" id="ARBA00010359"/>
    </source>
</evidence>
<dbReference type="EMBL" id="JABCKI010005910">
    <property type="protein sequence ID" value="KAG5636629.1"/>
    <property type="molecule type" value="Genomic_DNA"/>
</dbReference>
<dbReference type="Proteomes" id="UP000717328">
    <property type="component" value="Unassembled WGS sequence"/>
</dbReference>
<accession>A0A9P7K4Z8</accession>
<dbReference type="GO" id="GO:0001731">
    <property type="term" value="P:formation of translation preinitiation complex"/>
    <property type="evidence" value="ECO:0007669"/>
    <property type="project" value="InterPro"/>
</dbReference>
<evidence type="ECO:0000259" key="3">
    <source>
        <dbReference type="PROSITE" id="PS50296"/>
    </source>
</evidence>
<dbReference type="InterPro" id="IPR003121">
    <property type="entry name" value="SWIB_MDM2_domain"/>
</dbReference>
<name>A0A9P7K4Z8_9AGAR</name>
<dbReference type="InterPro" id="IPR039757">
    <property type="entry name" value="EIF2D"/>
</dbReference>
<dbReference type="Pfam" id="PF26291">
    <property type="entry name" value="SWIB_eIF2D"/>
    <property type="match status" value="1"/>
</dbReference>
<dbReference type="Pfam" id="PF01253">
    <property type="entry name" value="SUI1"/>
    <property type="match status" value="1"/>
</dbReference>
<dbReference type="SUPFAM" id="SSF55159">
    <property type="entry name" value="eIF1-like"/>
    <property type="match status" value="1"/>
</dbReference>
<keyword evidence="6" id="KW-1185">Reference proteome</keyword>
<dbReference type="InterPro" id="IPR058886">
    <property type="entry name" value="SWIB_eIF2D"/>
</dbReference>
<comment type="similarity">
    <text evidence="1">Belongs to the eIF2D family.</text>
</comment>
<dbReference type="InterPro" id="IPR015947">
    <property type="entry name" value="PUA-like_sf"/>
</dbReference>
<dbReference type="Pfam" id="PF25304">
    <property type="entry name" value="WHD_eIF2D"/>
    <property type="match status" value="1"/>
</dbReference>